<dbReference type="Proteomes" id="UP001234989">
    <property type="component" value="Chromosome 7"/>
</dbReference>
<evidence type="ECO:0000313" key="3">
    <source>
        <dbReference type="Proteomes" id="UP001234989"/>
    </source>
</evidence>
<evidence type="ECO:0000256" key="1">
    <source>
        <dbReference type="SAM" id="MobiDB-lite"/>
    </source>
</evidence>
<evidence type="ECO:0000313" key="2">
    <source>
        <dbReference type="EMBL" id="WMV37477.1"/>
    </source>
</evidence>
<name>A0AAF0U1E3_SOLVR</name>
<feature type="region of interest" description="Disordered" evidence="1">
    <location>
        <begin position="1"/>
        <end position="41"/>
    </location>
</feature>
<dbReference type="AlphaFoldDB" id="A0AAF0U1E3"/>
<organism evidence="2 3">
    <name type="scientific">Solanum verrucosum</name>
    <dbReference type="NCBI Taxonomy" id="315347"/>
    <lineage>
        <taxon>Eukaryota</taxon>
        <taxon>Viridiplantae</taxon>
        <taxon>Streptophyta</taxon>
        <taxon>Embryophyta</taxon>
        <taxon>Tracheophyta</taxon>
        <taxon>Spermatophyta</taxon>
        <taxon>Magnoliopsida</taxon>
        <taxon>eudicotyledons</taxon>
        <taxon>Gunneridae</taxon>
        <taxon>Pentapetalae</taxon>
        <taxon>asterids</taxon>
        <taxon>lamiids</taxon>
        <taxon>Solanales</taxon>
        <taxon>Solanaceae</taxon>
        <taxon>Solanoideae</taxon>
        <taxon>Solaneae</taxon>
        <taxon>Solanum</taxon>
    </lineage>
</organism>
<protein>
    <submittedName>
        <fullName evidence="2">Uncharacterized protein</fullName>
    </submittedName>
</protein>
<reference evidence="2" key="1">
    <citation type="submission" date="2023-08" db="EMBL/GenBank/DDBJ databases">
        <title>A de novo genome assembly of Solanum verrucosum Schlechtendal, a Mexican diploid species geographically isolated from the other diploid A-genome species in potato relatives.</title>
        <authorList>
            <person name="Hosaka K."/>
        </authorList>
    </citation>
    <scope>NUCLEOTIDE SEQUENCE</scope>
    <source>
        <tissue evidence="2">Young leaves</tissue>
    </source>
</reference>
<gene>
    <name evidence="2" type="ORF">MTR67_030862</name>
</gene>
<dbReference type="EMBL" id="CP133618">
    <property type="protein sequence ID" value="WMV37477.1"/>
    <property type="molecule type" value="Genomic_DNA"/>
</dbReference>
<keyword evidence="3" id="KW-1185">Reference proteome</keyword>
<sequence>MSPRRAIRSLPARRNVEKQELPNAHEVQPQAEQRGARQEGADTSRIREFLRMHPPSFTGSSTTEDLQNFIEKLKKDAPPASWACFEEDFLGHFFPRELKEAKDELVRGWAYEYGLEFLVETPTENLVYERKDAKTRYKNWKELHSRTESRNQYRTQLHSLNLFVSLLSSLRLKVGGKSQFLAHCRSRRCTGKGETTLIGPDFVHDAMEKVQLIRDRLKTEVLCRCSKVEKQEFTSVKVLWKSQSVEKATWEAAMKAKYPHLFLPDPIPA</sequence>
<proteinExistence type="predicted"/>
<accession>A0AAF0U1E3</accession>